<name>E5A5N3_LEPMJ</name>
<gene>
    <name evidence="5" type="ORF">LEMA_P081700.1</name>
</gene>
<dbReference type="HOGENOM" id="CLU_031864_5_0_1"/>
<dbReference type="eggNOG" id="ENOG502S4MV">
    <property type="taxonomic scope" value="Eukaryota"/>
</dbReference>
<dbReference type="RefSeq" id="XP_003842410.1">
    <property type="nucleotide sequence ID" value="XM_003842362.1"/>
</dbReference>
<evidence type="ECO:0000313" key="6">
    <source>
        <dbReference type="Proteomes" id="UP000002668"/>
    </source>
</evidence>
<evidence type="ECO:0000259" key="4">
    <source>
        <dbReference type="Pfam" id="PF07992"/>
    </source>
</evidence>
<dbReference type="InterPro" id="IPR036188">
    <property type="entry name" value="FAD/NAD-bd_sf"/>
</dbReference>
<dbReference type="SMR" id="E5A5N3"/>
<evidence type="ECO:0000313" key="5">
    <source>
        <dbReference type="EMBL" id="CBX98931.1"/>
    </source>
</evidence>
<feature type="domain" description="FAD/NAD(P)-binding" evidence="4">
    <location>
        <begin position="231"/>
        <end position="304"/>
    </location>
</feature>
<dbReference type="Pfam" id="PF07992">
    <property type="entry name" value="Pyr_redox_2"/>
    <property type="match status" value="2"/>
</dbReference>
<dbReference type="GO" id="GO:0097237">
    <property type="term" value="P:cellular response to toxic substance"/>
    <property type="evidence" value="ECO:0007669"/>
    <property type="project" value="UniProtKB-ARBA"/>
</dbReference>
<dbReference type="Proteomes" id="UP000002668">
    <property type="component" value="Genome"/>
</dbReference>
<dbReference type="GeneID" id="13282116"/>
<accession>E5A5N3</accession>
<dbReference type="Gene3D" id="3.50.50.60">
    <property type="entry name" value="FAD/NAD(P)-binding domain"/>
    <property type="match status" value="2"/>
</dbReference>
<dbReference type="PRINTS" id="PR00469">
    <property type="entry name" value="PNDRDTASEII"/>
</dbReference>
<reference evidence="6" key="1">
    <citation type="journal article" date="2011" name="Nat. Commun.">
        <title>Effector diversification within compartments of the Leptosphaeria maculans genome affected by Repeat-Induced Point mutations.</title>
        <authorList>
            <person name="Rouxel T."/>
            <person name="Grandaubert J."/>
            <person name="Hane J.K."/>
            <person name="Hoede C."/>
            <person name="van de Wouw A.P."/>
            <person name="Couloux A."/>
            <person name="Dominguez V."/>
            <person name="Anthouard V."/>
            <person name="Bally P."/>
            <person name="Bourras S."/>
            <person name="Cozijnsen A.J."/>
            <person name="Ciuffetti L.M."/>
            <person name="Degrave A."/>
            <person name="Dilmaghani A."/>
            <person name="Duret L."/>
            <person name="Fudal I."/>
            <person name="Goodwin S.B."/>
            <person name="Gout L."/>
            <person name="Glaser N."/>
            <person name="Linglin J."/>
            <person name="Kema G.H.J."/>
            <person name="Lapalu N."/>
            <person name="Lawrence C.B."/>
            <person name="May K."/>
            <person name="Meyer M."/>
            <person name="Ollivier B."/>
            <person name="Poulain J."/>
            <person name="Schoch C.L."/>
            <person name="Simon A."/>
            <person name="Spatafora J.W."/>
            <person name="Stachowiak A."/>
            <person name="Turgeon B.G."/>
            <person name="Tyler B.M."/>
            <person name="Vincent D."/>
            <person name="Weissenbach J."/>
            <person name="Amselem J."/>
            <person name="Quesneville H."/>
            <person name="Oliver R.P."/>
            <person name="Wincker P."/>
            <person name="Balesdent M.-H."/>
            <person name="Howlett B.J."/>
        </authorList>
    </citation>
    <scope>NUCLEOTIDE SEQUENCE [LARGE SCALE GENOMIC DNA]</scope>
    <source>
        <strain evidence="6">JN3 / isolate v23.1.3 / race Av1-4-5-6-7-8</strain>
    </source>
</reference>
<comment type="similarity">
    <text evidence="1">Belongs to the class-II pyridine nucleotide-disulfide oxidoreductase family.</text>
</comment>
<evidence type="ECO:0000256" key="2">
    <source>
        <dbReference type="ARBA" id="ARBA00022630"/>
    </source>
</evidence>
<evidence type="ECO:0000256" key="1">
    <source>
        <dbReference type="ARBA" id="ARBA00009333"/>
    </source>
</evidence>
<keyword evidence="6" id="KW-1185">Reference proteome</keyword>
<dbReference type="InterPro" id="IPR050097">
    <property type="entry name" value="Ferredoxin-NADP_redctase_2"/>
</dbReference>
<dbReference type="STRING" id="985895.E5A5N3"/>
<protein>
    <submittedName>
        <fullName evidence="5">Similar to FAD-dependent pyridine nucleotide-disulphide oxidoreductase</fullName>
    </submittedName>
</protein>
<dbReference type="InParanoid" id="E5A5N3"/>
<dbReference type="SUPFAM" id="SSF51905">
    <property type="entry name" value="FAD/NAD(P)-binding domain"/>
    <property type="match status" value="1"/>
</dbReference>
<dbReference type="EMBL" id="FP929134">
    <property type="protein sequence ID" value="CBX98931.1"/>
    <property type="molecule type" value="Genomic_DNA"/>
</dbReference>
<dbReference type="PRINTS" id="PR00368">
    <property type="entry name" value="FADPNR"/>
</dbReference>
<dbReference type="AlphaFoldDB" id="E5A5N3"/>
<dbReference type="VEuPathDB" id="FungiDB:LEMA_P081700.1"/>
<evidence type="ECO:0000256" key="3">
    <source>
        <dbReference type="ARBA" id="ARBA00023002"/>
    </source>
</evidence>
<dbReference type="GO" id="GO:0016491">
    <property type="term" value="F:oxidoreductase activity"/>
    <property type="evidence" value="ECO:0007669"/>
    <property type="project" value="UniProtKB-KW"/>
</dbReference>
<dbReference type="InterPro" id="IPR023753">
    <property type="entry name" value="FAD/NAD-binding_dom"/>
</dbReference>
<organism evidence="6">
    <name type="scientific">Leptosphaeria maculans (strain JN3 / isolate v23.1.3 / race Av1-4-5-6-7-8)</name>
    <name type="common">Blackleg fungus</name>
    <name type="synonym">Phoma lingam</name>
    <dbReference type="NCBI Taxonomy" id="985895"/>
    <lineage>
        <taxon>Eukaryota</taxon>
        <taxon>Fungi</taxon>
        <taxon>Dikarya</taxon>
        <taxon>Ascomycota</taxon>
        <taxon>Pezizomycotina</taxon>
        <taxon>Dothideomycetes</taxon>
        <taxon>Pleosporomycetidae</taxon>
        <taxon>Pleosporales</taxon>
        <taxon>Pleosporineae</taxon>
        <taxon>Leptosphaeriaceae</taxon>
        <taxon>Plenodomus</taxon>
        <taxon>Plenodomus lingam/Leptosphaeria maculans species complex</taxon>
    </lineage>
</organism>
<feature type="domain" description="FAD/NAD(P)-binding" evidence="4">
    <location>
        <begin position="9"/>
        <end position="147"/>
    </location>
</feature>
<keyword evidence="3" id="KW-0560">Oxidoreductase</keyword>
<dbReference type="OrthoDB" id="10260355at2759"/>
<keyword evidence="2" id="KW-0285">Flavoprotein</keyword>
<dbReference type="PANTHER" id="PTHR48105">
    <property type="entry name" value="THIOREDOXIN REDUCTASE 1-RELATED-RELATED"/>
    <property type="match status" value="1"/>
</dbReference>
<proteinExistence type="inferred from homology"/>
<dbReference type="OMA" id="NWFTPYI"/>
<sequence>MATCPSIFDALVIGAGPAGLSAALALGRVMRTAAIFDTGVFRNAPANHMHTVPTWDHQSPVAYRQQCITELRQRYNGTIHFANTGVASVKAGKDSDYVVTDEAGKTWMGRKVILATGVKDVMPDVKGYAQAWGRYIFHCLFCHGFEQRGSESAGLLVLDKTILSTEIEIAVHFGHLALQFAKKITVFLDGHVEFLEDPRIKGLEAQGFLINPKPISKITYAADPEPGFATVHLEDGSEENMSFLVHRPRTLLAGDFANQLGLELTEAGDVKTTPPFYETSVKGVFAAGDCAVPLKQVVWAVSTGVSAGSGVNFQCLGADMAARSKLS</sequence>